<evidence type="ECO:0000256" key="1">
    <source>
        <dbReference type="ARBA" id="ARBA00007274"/>
    </source>
</evidence>
<dbReference type="Proteomes" id="UP001500121">
    <property type="component" value="Unassembled WGS sequence"/>
</dbReference>
<dbReference type="InterPro" id="IPR001451">
    <property type="entry name" value="Hexapep"/>
</dbReference>
<accession>A0ABP8ZDS8</accession>
<organism evidence="4 5">
    <name type="scientific">Amnibacterium soli</name>
    <dbReference type="NCBI Taxonomy" id="1282736"/>
    <lineage>
        <taxon>Bacteria</taxon>
        <taxon>Bacillati</taxon>
        <taxon>Actinomycetota</taxon>
        <taxon>Actinomycetes</taxon>
        <taxon>Micrococcales</taxon>
        <taxon>Microbacteriaceae</taxon>
        <taxon>Amnibacterium</taxon>
    </lineage>
</organism>
<keyword evidence="2" id="KW-0808">Transferase</keyword>
<evidence type="ECO:0000256" key="3">
    <source>
        <dbReference type="ARBA" id="ARBA00022737"/>
    </source>
</evidence>
<dbReference type="SUPFAM" id="SSF51161">
    <property type="entry name" value="Trimeric LpxA-like enzymes"/>
    <property type="match status" value="1"/>
</dbReference>
<reference evidence="5" key="1">
    <citation type="journal article" date="2019" name="Int. J. Syst. Evol. Microbiol.">
        <title>The Global Catalogue of Microorganisms (GCM) 10K type strain sequencing project: providing services to taxonomists for standard genome sequencing and annotation.</title>
        <authorList>
            <consortium name="The Broad Institute Genomics Platform"/>
            <consortium name="The Broad Institute Genome Sequencing Center for Infectious Disease"/>
            <person name="Wu L."/>
            <person name="Ma J."/>
        </authorList>
    </citation>
    <scope>NUCLEOTIDE SEQUENCE [LARGE SCALE GENOMIC DNA]</scope>
    <source>
        <strain evidence="5">JCM 19015</strain>
    </source>
</reference>
<dbReference type="CDD" id="cd04647">
    <property type="entry name" value="LbH_MAT_like"/>
    <property type="match status" value="1"/>
</dbReference>
<proteinExistence type="inferred from homology"/>
<dbReference type="InterPro" id="IPR018357">
    <property type="entry name" value="Hexapep_transf_CS"/>
</dbReference>
<dbReference type="InterPro" id="IPR051159">
    <property type="entry name" value="Hexapeptide_acetyltransf"/>
</dbReference>
<keyword evidence="5" id="KW-1185">Reference proteome</keyword>
<dbReference type="PANTHER" id="PTHR23416:SF23">
    <property type="entry name" value="ACETYLTRANSFERASE C18B11.09C-RELATED"/>
    <property type="match status" value="1"/>
</dbReference>
<dbReference type="Pfam" id="PF00132">
    <property type="entry name" value="Hexapep"/>
    <property type="match status" value="1"/>
</dbReference>
<evidence type="ECO:0000313" key="5">
    <source>
        <dbReference type="Proteomes" id="UP001500121"/>
    </source>
</evidence>
<comment type="similarity">
    <text evidence="1">Belongs to the transferase hexapeptide repeat family.</text>
</comment>
<keyword evidence="3" id="KW-0677">Repeat</keyword>
<dbReference type="PROSITE" id="PS00101">
    <property type="entry name" value="HEXAPEP_TRANSFERASES"/>
    <property type="match status" value="1"/>
</dbReference>
<dbReference type="InterPro" id="IPR011004">
    <property type="entry name" value="Trimer_LpxA-like_sf"/>
</dbReference>
<dbReference type="Gene3D" id="2.160.10.10">
    <property type="entry name" value="Hexapeptide repeat proteins"/>
    <property type="match status" value="1"/>
</dbReference>
<evidence type="ECO:0000256" key="2">
    <source>
        <dbReference type="ARBA" id="ARBA00022679"/>
    </source>
</evidence>
<dbReference type="PANTHER" id="PTHR23416">
    <property type="entry name" value="SIALIC ACID SYNTHASE-RELATED"/>
    <property type="match status" value="1"/>
</dbReference>
<evidence type="ECO:0000313" key="4">
    <source>
        <dbReference type="EMBL" id="GAA4753513.1"/>
    </source>
</evidence>
<evidence type="ECO:0008006" key="6">
    <source>
        <dbReference type="Google" id="ProtNLM"/>
    </source>
</evidence>
<comment type="caution">
    <text evidence="4">The sequence shown here is derived from an EMBL/GenBank/DDBJ whole genome shotgun (WGS) entry which is preliminary data.</text>
</comment>
<protein>
    <recommendedName>
        <fullName evidence="6">Acyltransferase</fullName>
    </recommendedName>
</protein>
<name>A0ABP8ZDS8_9MICO</name>
<dbReference type="EMBL" id="BAABLP010000006">
    <property type="protein sequence ID" value="GAA4753513.1"/>
    <property type="molecule type" value="Genomic_DNA"/>
</dbReference>
<gene>
    <name evidence="4" type="ORF">GCM10025783_28010</name>
</gene>
<sequence length="151" mass="15288">MLPSVTSYGGAIVIGDHIMFRGIEARAALRANEGATLRIGDRALINSGASIESSTEVSIGDDLLMGPFASISDSDGHEVVHGAGVRNAPVVLGNGVWIGRAAIVLPGVTVGDGAVVGAGAVVTKDVPAWTVVVGNPAKIVRELQPGSGRRE</sequence>